<gene>
    <name evidence="1" type="ORF">PARHAE_01098</name>
</gene>
<reference evidence="1 2" key="1">
    <citation type="submission" date="2018-12" db="EMBL/GenBank/DDBJ databases">
        <authorList>
            <person name="Criscuolo A."/>
        </authorList>
    </citation>
    <scope>NUCLEOTIDE SEQUENCE [LARGE SCALE GENOMIC DNA]</scope>
    <source>
        <strain evidence="1">ACIP1116241</strain>
    </source>
</reference>
<dbReference type="Proteomes" id="UP000270743">
    <property type="component" value="Unassembled WGS sequence"/>
</dbReference>
<accession>A0A447IK98</accession>
<organism evidence="1 2">
    <name type="scientific">Paracoccus haematequi</name>
    <dbReference type="NCBI Taxonomy" id="2491866"/>
    <lineage>
        <taxon>Bacteria</taxon>
        <taxon>Pseudomonadati</taxon>
        <taxon>Pseudomonadota</taxon>
        <taxon>Alphaproteobacteria</taxon>
        <taxon>Rhodobacterales</taxon>
        <taxon>Paracoccaceae</taxon>
        <taxon>Paracoccus</taxon>
    </lineage>
</organism>
<dbReference type="AlphaFoldDB" id="A0A447IK98"/>
<protein>
    <submittedName>
        <fullName evidence="1">Uncharacterized protein</fullName>
    </submittedName>
</protein>
<keyword evidence="2" id="KW-1185">Reference proteome</keyword>
<dbReference type="EMBL" id="UZWE01000024">
    <property type="protein sequence ID" value="VDS07918.1"/>
    <property type="molecule type" value="Genomic_DNA"/>
</dbReference>
<name>A0A447IK98_9RHOB</name>
<proteinExistence type="predicted"/>
<sequence>MTEWRTIPMRDINWAALKPSFGHCVYRLRKLSEPNSLPYRPYCSGCWADMTLGQVADLGRAELLRHDGMGEGTIAILEQVMELAAAGHSLTRPRPVRAD</sequence>
<evidence type="ECO:0000313" key="1">
    <source>
        <dbReference type="EMBL" id="VDS07918.1"/>
    </source>
</evidence>
<evidence type="ECO:0000313" key="2">
    <source>
        <dbReference type="Proteomes" id="UP000270743"/>
    </source>
</evidence>